<dbReference type="RefSeq" id="WP_093012753.1">
    <property type="nucleotide sequence ID" value="NZ_FOXV01000008.1"/>
</dbReference>
<organism evidence="2 3">
    <name type="scientific">Roseivivax halotolerans</name>
    <dbReference type="NCBI Taxonomy" id="93684"/>
    <lineage>
        <taxon>Bacteria</taxon>
        <taxon>Pseudomonadati</taxon>
        <taxon>Pseudomonadota</taxon>
        <taxon>Alphaproteobacteria</taxon>
        <taxon>Rhodobacterales</taxon>
        <taxon>Roseobacteraceae</taxon>
        <taxon>Roseivivax</taxon>
    </lineage>
</organism>
<dbReference type="Pfam" id="PF11157">
    <property type="entry name" value="DUF2937"/>
    <property type="match status" value="1"/>
</dbReference>
<name>A0A1I5Z974_9RHOB</name>
<evidence type="ECO:0000256" key="1">
    <source>
        <dbReference type="SAM" id="Phobius"/>
    </source>
</evidence>
<evidence type="ECO:0000313" key="2">
    <source>
        <dbReference type="EMBL" id="SFQ52984.1"/>
    </source>
</evidence>
<keyword evidence="1" id="KW-0472">Membrane</keyword>
<dbReference type="InterPro" id="IPR022584">
    <property type="entry name" value="DUF2937"/>
</dbReference>
<reference evidence="3" key="1">
    <citation type="submission" date="2016-10" db="EMBL/GenBank/DDBJ databases">
        <authorList>
            <person name="Varghese N."/>
            <person name="Submissions S."/>
        </authorList>
    </citation>
    <scope>NUCLEOTIDE SEQUENCE [LARGE SCALE GENOMIC DNA]</scope>
    <source>
        <strain evidence="3">JCM 10271</strain>
    </source>
</reference>
<evidence type="ECO:0000313" key="3">
    <source>
        <dbReference type="Proteomes" id="UP000243106"/>
    </source>
</evidence>
<feature type="transmembrane region" description="Helical" evidence="1">
    <location>
        <begin position="134"/>
        <end position="155"/>
    </location>
</feature>
<dbReference type="EMBL" id="FOXV01000008">
    <property type="protein sequence ID" value="SFQ52984.1"/>
    <property type="molecule type" value="Genomic_DNA"/>
</dbReference>
<accession>A0A1I5Z974</accession>
<proteinExistence type="predicted"/>
<keyword evidence="1" id="KW-1133">Transmembrane helix</keyword>
<dbReference type="AlphaFoldDB" id="A0A1I5Z974"/>
<dbReference type="STRING" id="93684.SAMN05421853_108140"/>
<protein>
    <recommendedName>
        <fullName evidence="4">DUF2937 family protein</fullName>
    </recommendedName>
</protein>
<keyword evidence="3" id="KW-1185">Reference proteome</keyword>
<sequence>MILRALAISAGLLGAAGASQFPEFSQQYRQRLGGAVDELALIVVQFDIDAAVVGLDRETALAQLATGGVFGARRAETLRSTFARYNRLREDLAALEGAGPFERARMAPAVMDREIARRTLSDYVPAMPLSLEGLSFAAIGFGMLTALVGLSGRALRRLLLGRWRRRAA</sequence>
<keyword evidence="1" id="KW-0812">Transmembrane</keyword>
<evidence type="ECO:0008006" key="4">
    <source>
        <dbReference type="Google" id="ProtNLM"/>
    </source>
</evidence>
<dbReference type="Proteomes" id="UP000243106">
    <property type="component" value="Unassembled WGS sequence"/>
</dbReference>
<gene>
    <name evidence="2" type="ORF">SAMN05421853_108140</name>
</gene>